<feature type="domain" description="ABM" evidence="1">
    <location>
        <begin position="3"/>
        <end position="91"/>
    </location>
</feature>
<dbReference type="SUPFAM" id="SSF54909">
    <property type="entry name" value="Dimeric alpha+beta barrel"/>
    <property type="match status" value="1"/>
</dbReference>
<sequence>MAVTVLIKRKVVPENESLLIELYREMRGSALNQEGYIGAETLKRVDQTGEFLIVSKWRHIDDWSKWLVSKERRAYQKRIDTLTNAETKFEIYVH</sequence>
<dbReference type="Gene3D" id="3.30.70.100">
    <property type="match status" value="1"/>
</dbReference>
<dbReference type="Pfam" id="PF03992">
    <property type="entry name" value="ABM"/>
    <property type="match status" value="1"/>
</dbReference>
<keyword evidence="3" id="KW-1185">Reference proteome</keyword>
<keyword evidence="2" id="KW-0560">Oxidoreductase</keyword>
<keyword evidence="2" id="KW-0503">Monooxygenase</keyword>
<evidence type="ECO:0000313" key="3">
    <source>
        <dbReference type="Proteomes" id="UP000199608"/>
    </source>
</evidence>
<evidence type="ECO:0000259" key="1">
    <source>
        <dbReference type="PROSITE" id="PS51725"/>
    </source>
</evidence>
<reference evidence="3" key="1">
    <citation type="submission" date="2016-10" db="EMBL/GenBank/DDBJ databases">
        <authorList>
            <person name="Varghese N."/>
            <person name="Submissions S."/>
        </authorList>
    </citation>
    <scope>NUCLEOTIDE SEQUENCE [LARGE SCALE GENOMIC DNA]</scope>
    <source>
        <strain evidence="3">DSM 3384</strain>
    </source>
</reference>
<dbReference type="InterPro" id="IPR007138">
    <property type="entry name" value="ABM_dom"/>
</dbReference>
<dbReference type="Proteomes" id="UP000199608">
    <property type="component" value="Unassembled WGS sequence"/>
</dbReference>
<proteinExistence type="predicted"/>
<gene>
    <name evidence="2" type="ORF">SAMN04487931_105348</name>
</gene>
<dbReference type="InterPro" id="IPR011008">
    <property type="entry name" value="Dimeric_a/b-barrel"/>
</dbReference>
<dbReference type="PROSITE" id="PS51725">
    <property type="entry name" value="ABM"/>
    <property type="match status" value="1"/>
</dbReference>
<dbReference type="GO" id="GO:0004497">
    <property type="term" value="F:monooxygenase activity"/>
    <property type="evidence" value="ECO:0007669"/>
    <property type="project" value="UniProtKB-KW"/>
</dbReference>
<organism evidence="2 3">
    <name type="scientific">Desulfobacula phenolica</name>
    <dbReference type="NCBI Taxonomy" id="90732"/>
    <lineage>
        <taxon>Bacteria</taxon>
        <taxon>Pseudomonadati</taxon>
        <taxon>Thermodesulfobacteriota</taxon>
        <taxon>Desulfobacteria</taxon>
        <taxon>Desulfobacterales</taxon>
        <taxon>Desulfobacteraceae</taxon>
        <taxon>Desulfobacula</taxon>
    </lineage>
</organism>
<dbReference type="RefSeq" id="WP_014957133.1">
    <property type="nucleotide sequence ID" value="NZ_FNLL01000005.1"/>
</dbReference>
<name>A0A1H2GRQ7_9BACT</name>
<dbReference type="AlphaFoldDB" id="A0A1H2GRQ7"/>
<evidence type="ECO:0000313" key="2">
    <source>
        <dbReference type="EMBL" id="SDU22191.1"/>
    </source>
</evidence>
<protein>
    <submittedName>
        <fullName evidence="2">Heme-degrading monooxygenase HmoA</fullName>
    </submittedName>
</protein>
<accession>A0A1H2GRQ7</accession>
<dbReference type="EMBL" id="FNLL01000005">
    <property type="protein sequence ID" value="SDU22191.1"/>
    <property type="molecule type" value="Genomic_DNA"/>
</dbReference>